<dbReference type="EMBL" id="JAXOJX010000001">
    <property type="protein sequence ID" value="MDZ5454973.1"/>
    <property type="molecule type" value="Genomic_DNA"/>
</dbReference>
<dbReference type="Proteomes" id="UP001293718">
    <property type="component" value="Unassembled WGS sequence"/>
</dbReference>
<reference evidence="1 2" key="1">
    <citation type="submission" date="2023-11" db="EMBL/GenBank/DDBJ databases">
        <title>Draft genome of Azohydromonas lata strain H1 (DSM1123), a polyhydroxyalkanoate producer.</title>
        <authorList>
            <person name="Traversa D."/>
            <person name="D'Addabbo P."/>
            <person name="Pazzani C."/>
            <person name="Manzari C."/>
            <person name="Chiara M."/>
            <person name="Scrascia M."/>
        </authorList>
    </citation>
    <scope>NUCLEOTIDE SEQUENCE [LARGE SCALE GENOMIC DNA]</scope>
    <source>
        <strain evidence="1 2">H1</strain>
        <plasmid evidence="1">unnamed</plasmid>
    </source>
</reference>
<organism evidence="1 2">
    <name type="scientific">Azohydromonas lata</name>
    <dbReference type="NCBI Taxonomy" id="45677"/>
    <lineage>
        <taxon>Bacteria</taxon>
        <taxon>Pseudomonadati</taxon>
        <taxon>Pseudomonadota</taxon>
        <taxon>Betaproteobacteria</taxon>
        <taxon>Burkholderiales</taxon>
        <taxon>Sphaerotilaceae</taxon>
        <taxon>Azohydromonas</taxon>
    </lineage>
</organism>
<comment type="caution">
    <text evidence="1">The sequence shown here is derived from an EMBL/GenBank/DDBJ whole genome shotgun (WGS) entry which is preliminary data.</text>
</comment>
<protein>
    <submittedName>
        <fullName evidence="1">Uncharacterized protein</fullName>
    </submittedName>
</protein>
<dbReference type="RefSeq" id="WP_322464073.1">
    <property type="nucleotide sequence ID" value="NZ_JAXOJX010000001.1"/>
</dbReference>
<evidence type="ECO:0000313" key="1">
    <source>
        <dbReference type="EMBL" id="MDZ5454973.1"/>
    </source>
</evidence>
<geneLocation type="plasmid" evidence="1">
    <name>unnamed</name>
</geneLocation>
<sequence>MTAITATAYSRTAPRGAVVAAEVFTWLLNGLRRVLAQASRGPRGEVAGRKLRSAFPA</sequence>
<gene>
    <name evidence="1" type="ORF">SM757_00155</name>
</gene>
<proteinExistence type="predicted"/>
<accession>A0ABU5I7M3</accession>
<name>A0ABU5I7M3_9BURK</name>
<keyword evidence="1" id="KW-0614">Plasmid</keyword>
<keyword evidence="2" id="KW-1185">Reference proteome</keyword>
<evidence type="ECO:0000313" key="2">
    <source>
        <dbReference type="Proteomes" id="UP001293718"/>
    </source>
</evidence>